<evidence type="ECO:0000259" key="13">
    <source>
        <dbReference type="PROSITE" id="PS50157"/>
    </source>
</evidence>
<feature type="region of interest" description="Disordered" evidence="12">
    <location>
        <begin position="391"/>
        <end position="412"/>
    </location>
</feature>
<evidence type="ECO:0000256" key="9">
    <source>
        <dbReference type="ARBA" id="ARBA00023242"/>
    </source>
</evidence>
<evidence type="ECO:0000256" key="7">
    <source>
        <dbReference type="ARBA" id="ARBA00023125"/>
    </source>
</evidence>
<evidence type="ECO:0000256" key="2">
    <source>
        <dbReference type="ARBA" id="ARBA00022723"/>
    </source>
</evidence>
<name>A0A0V1KUD0_9BILA</name>
<keyword evidence="2" id="KW-0479">Metal-binding</keyword>
<dbReference type="FunFam" id="3.30.160.60:FF:000736">
    <property type="entry name" value="Zinc finger protein 423"/>
    <property type="match status" value="1"/>
</dbReference>
<dbReference type="STRING" id="6335.A0A0V1KUD0"/>
<evidence type="ECO:0000256" key="10">
    <source>
        <dbReference type="ARBA" id="ARBA00038409"/>
    </source>
</evidence>
<dbReference type="EMBL" id="JYDW01000259">
    <property type="protein sequence ID" value="KRZ50562.1"/>
    <property type="molecule type" value="Genomic_DNA"/>
</dbReference>
<dbReference type="GO" id="GO:0000978">
    <property type="term" value="F:RNA polymerase II cis-regulatory region sequence-specific DNA binding"/>
    <property type="evidence" value="ECO:0007669"/>
    <property type="project" value="TreeGrafter"/>
</dbReference>
<reference evidence="14 15" key="1">
    <citation type="submission" date="2015-05" db="EMBL/GenBank/DDBJ databases">
        <title>Evolution of Trichinella species and genotypes.</title>
        <authorList>
            <person name="Korhonen P.K."/>
            <person name="Edoardo P."/>
            <person name="Giuseppe L.R."/>
            <person name="Gasser R.B."/>
        </authorList>
    </citation>
    <scope>NUCLEOTIDE SEQUENCE [LARGE SCALE GENOMIC DNA]</scope>
    <source>
        <strain evidence="14">ISS10</strain>
    </source>
</reference>
<dbReference type="PANTHER" id="PTHR23235:SF170">
    <property type="entry name" value="FI01014P-RELATED"/>
    <property type="match status" value="1"/>
</dbReference>
<dbReference type="InterPro" id="IPR013087">
    <property type="entry name" value="Znf_C2H2_type"/>
</dbReference>
<dbReference type="GO" id="GO:0005634">
    <property type="term" value="C:nucleus"/>
    <property type="evidence" value="ECO:0007669"/>
    <property type="project" value="UniProtKB-SubCell"/>
</dbReference>
<proteinExistence type="inferred from homology"/>
<evidence type="ECO:0000256" key="1">
    <source>
        <dbReference type="ARBA" id="ARBA00004123"/>
    </source>
</evidence>
<organism evidence="14 15">
    <name type="scientific">Trichinella nativa</name>
    <dbReference type="NCBI Taxonomy" id="6335"/>
    <lineage>
        <taxon>Eukaryota</taxon>
        <taxon>Metazoa</taxon>
        <taxon>Ecdysozoa</taxon>
        <taxon>Nematoda</taxon>
        <taxon>Enoplea</taxon>
        <taxon>Dorylaimia</taxon>
        <taxon>Trichinellida</taxon>
        <taxon>Trichinellidae</taxon>
        <taxon>Trichinella</taxon>
    </lineage>
</organism>
<dbReference type="Pfam" id="PF00096">
    <property type="entry name" value="zf-C2H2"/>
    <property type="match status" value="2"/>
</dbReference>
<evidence type="ECO:0000256" key="6">
    <source>
        <dbReference type="ARBA" id="ARBA00023015"/>
    </source>
</evidence>
<evidence type="ECO:0000256" key="3">
    <source>
        <dbReference type="ARBA" id="ARBA00022737"/>
    </source>
</evidence>
<evidence type="ECO:0000313" key="15">
    <source>
        <dbReference type="Proteomes" id="UP000054721"/>
    </source>
</evidence>
<dbReference type="SUPFAM" id="SSF57667">
    <property type="entry name" value="beta-beta-alpha zinc fingers"/>
    <property type="match status" value="3"/>
</dbReference>
<dbReference type="InterPro" id="IPR036236">
    <property type="entry name" value="Znf_C2H2_sf"/>
</dbReference>
<dbReference type="PROSITE" id="PS00028">
    <property type="entry name" value="ZINC_FINGER_C2H2_1"/>
    <property type="match status" value="3"/>
</dbReference>
<dbReference type="AlphaFoldDB" id="A0A0V1KUD0"/>
<keyword evidence="9" id="KW-0539">Nucleus</keyword>
<accession>A0A0V1KUD0</accession>
<keyword evidence="7" id="KW-0238">DNA-binding</keyword>
<protein>
    <submittedName>
        <fullName evidence="14">Transcription factor Sp4</fullName>
    </submittedName>
</protein>
<dbReference type="GO" id="GO:0000981">
    <property type="term" value="F:DNA-binding transcription factor activity, RNA polymerase II-specific"/>
    <property type="evidence" value="ECO:0007669"/>
    <property type="project" value="TreeGrafter"/>
</dbReference>
<feature type="domain" description="C2H2-type" evidence="13">
    <location>
        <begin position="375"/>
        <end position="402"/>
    </location>
</feature>
<dbReference type="CDD" id="cd22541">
    <property type="entry name" value="SP5_N"/>
    <property type="match status" value="1"/>
</dbReference>
<evidence type="ECO:0000256" key="4">
    <source>
        <dbReference type="ARBA" id="ARBA00022771"/>
    </source>
</evidence>
<evidence type="ECO:0000256" key="8">
    <source>
        <dbReference type="ARBA" id="ARBA00023163"/>
    </source>
</evidence>
<dbReference type="GO" id="GO:0008270">
    <property type="term" value="F:zinc ion binding"/>
    <property type="evidence" value="ECO:0007669"/>
    <property type="project" value="UniProtKB-KW"/>
</dbReference>
<keyword evidence="3" id="KW-0677">Repeat</keyword>
<feature type="domain" description="C2H2-type" evidence="13">
    <location>
        <begin position="345"/>
        <end position="374"/>
    </location>
</feature>
<dbReference type="FunFam" id="3.30.160.60:FF:000014">
    <property type="entry name" value="Transcription factor Sp3"/>
    <property type="match status" value="1"/>
</dbReference>
<keyword evidence="4 11" id="KW-0863">Zinc-finger</keyword>
<comment type="caution">
    <text evidence="14">The sequence shown here is derived from an EMBL/GenBank/DDBJ whole genome shotgun (WGS) entry which is preliminary data.</text>
</comment>
<dbReference type="SMART" id="SM00355">
    <property type="entry name" value="ZnF_C2H2"/>
    <property type="match status" value="3"/>
</dbReference>
<feature type="compositionally biased region" description="Basic and acidic residues" evidence="12">
    <location>
        <begin position="391"/>
        <end position="402"/>
    </location>
</feature>
<keyword evidence="8" id="KW-0804">Transcription</keyword>
<keyword evidence="6" id="KW-0805">Transcription regulation</keyword>
<evidence type="ECO:0000256" key="11">
    <source>
        <dbReference type="PROSITE-ProRule" id="PRU00042"/>
    </source>
</evidence>
<dbReference type="Proteomes" id="UP000054721">
    <property type="component" value="Unassembled WGS sequence"/>
</dbReference>
<dbReference type="OrthoDB" id="6365676at2759"/>
<dbReference type="PANTHER" id="PTHR23235">
    <property type="entry name" value="KRUEPPEL-LIKE TRANSCRIPTION FACTOR"/>
    <property type="match status" value="1"/>
</dbReference>
<gene>
    <name evidence="14" type="primary">Sp4</name>
    <name evidence="14" type="ORF">T02_10634</name>
</gene>
<dbReference type="Gene3D" id="3.30.160.60">
    <property type="entry name" value="Classic Zinc Finger"/>
    <property type="match status" value="3"/>
</dbReference>
<evidence type="ECO:0000313" key="14">
    <source>
        <dbReference type="EMBL" id="KRZ50562.1"/>
    </source>
</evidence>
<dbReference type="PROSITE" id="PS50157">
    <property type="entry name" value="ZINC_FINGER_C2H2_2"/>
    <property type="match status" value="3"/>
</dbReference>
<comment type="similarity">
    <text evidence="10">Belongs to the Sp1 C2H2-type zinc-finger protein family.</text>
</comment>
<keyword evidence="15" id="KW-1185">Reference proteome</keyword>
<evidence type="ECO:0000256" key="5">
    <source>
        <dbReference type="ARBA" id="ARBA00022833"/>
    </source>
</evidence>
<sequence length="412" mass="46014">MFSLTTRLLFAQNTPLRGKMQCKPTSRLLFTCWSPAAHFYSFCFGKAYCLRQTSHFRFYQKFISSLFPKAMSNSKQEEKSKVNQSQDELCVKSRIFSNLFPIIILRAMMMMLNQKTEHSDMKLTETNSKPLFRPWCGGENEPTKLEPYSPPLISGCPAPVEPWRTPSLASYPTSPLCSTDPTLLFRLFPVAVAAMGLRPTTTALGSGGYSPPVTLFNPVTSKQPYETDLSAATVVTASTVPWTSAAPALYSPIVQQPYAVRSSNAFSTNVPSQMNNGTNNLTVVPSPSTRKCRRCQCPNCLKSEPTADSSGRKMHICCIPGCGKSYGKTSHLKAHLRWHAGEKPFVCNWLFCGKRFTRSDELQRHLRTHTGDKRFACAQCGKRFMRSDHLSKHSRTHSDVRLIGKSTAAEAH</sequence>
<feature type="domain" description="C2H2-type" evidence="13">
    <location>
        <begin position="315"/>
        <end position="344"/>
    </location>
</feature>
<evidence type="ECO:0000256" key="12">
    <source>
        <dbReference type="SAM" id="MobiDB-lite"/>
    </source>
</evidence>
<comment type="subcellular location">
    <subcellularLocation>
        <location evidence="1">Nucleus</location>
    </subcellularLocation>
</comment>
<keyword evidence="5" id="KW-0862">Zinc</keyword>